<accession>A0A921UH10</accession>
<dbReference type="CDD" id="cd22459">
    <property type="entry name" value="KH-I_PEPPER_rpt1_like"/>
    <property type="match status" value="1"/>
</dbReference>
<comment type="caution">
    <text evidence="5">The sequence shown here is derived from an EMBL/GenBank/DDBJ whole genome shotgun (WGS) entry which is preliminary data.</text>
</comment>
<feature type="compositionally biased region" description="Basic and acidic residues" evidence="3">
    <location>
        <begin position="44"/>
        <end position="53"/>
    </location>
</feature>
<feature type="compositionally biased region" description="Acidic residues" evidence="3">
    <location>
        <begin position="11"/>
        <end position="34"/>
    </location>
</feature>
<feature type="region of interest" description="Disordered" evidence="3">
    <location>
        <begin position="1"/>
        <end position="74"/>
    </location>
</feature>
<dbReference type="PANTHER" id="PTHR10288">
    <property type="entry name" value="KH DOMAIN CONTAINING RNA BINDING PROTEIN"/>
    <property type="match status" value="1"/>
</dbReference>
<keyword evidence="2" id="KW-0694">RNA-binding</keyword>
<sequence length="518" mass="57754">MEPPSPPRPCEEEEEEEEAEIDFDEEEEDPEEVEPWFTSSSDSEPEREPKRPAALEPPPPPTPFPAPAWAVPPEQQPAPITAVEAEKKGDGDSDARPRWPGTNVFRLVVPTDKVGGVIGRRGETIKRLCDETRARIRVLDAPLGAACRIVLVSAKEEVEAEMSPAMNAAIKIFKHINEIEEINSDGTLSASASDICSVRLLVPFEQAVHLIGKQGVTIKSIEESTGTTVRIRDEDELLSHETVDERIVEIRGASLKVLNALKSVLELLRKFLVDHGVLHLFERKNQEVVQPQDASNYPLAVNQDFLLSDQRSHGDPISSRLLYGHDPSFCGPHHATDSLMIQQSRANPKGSRFLYGRDPSFHDPYSRDLSQPTDSLITKITRTMQVPLAYAEDVIGVRGENIEYIRSVSGAVVALEEIGDYQEVQVMIEGTPSQVQTAHQLVQEVISGDRAPPSRSSYYNSEGADPGLLNSPHVGSRFLHSPRAIATSREYLPWQYEEQTPHGHWRNPTHYDYRGYRP</sequence>
<gene>
    <name evidence="5" type="ORF">BDA96_04G027700</name>
</gene>
<dbReference type="AlphaFoldDB" id="A0A921UH10"/>
<dbReference type="InterPro" id="IPR004087">
    <property type="entry name" value="KH_dom"/>
</dbReference>
<proteinExistence type="predicted"/>
<evidence type="ECO:0000259" key="4">
    <source>
        <dbReference type="SMART" id="SM00322"/>
    </source>
</evidence>
<feature type="domain" description="K Homology" evidence="4">
    <location>
        <begin position="101"/>
        <end position="177"/>
    </location>
</feature>
<name>A0A921UH10_SORBI</name>
<reference evidence="5" key="2">
    <citation type="submission" date="2020-10" db="EMBL/GenBank/DDBJ databases">
        <authorList>
            <person name="Cooper E.A."/>
            <person name="Brenton Z.W."/>
            <person name="Flinn B.S."/>
            <person name="Jenkins J."/>
            <person name="Shu S."/>
            <person name="Flowers D."/>
            <person name="Luo F."/>
            <person name="Wang Y."/>
            <person name="Xia P."/>
            <person name="Barry K."/>
            <person name="Daum C."/>
            <person name="Lipzen A."/>
            <person name="Yoshinaga Y."/>
            <person name="Schmutz J."/>
            <person name="Saski C."/>
            <person name="Vermerris W."/>
            <person name="Kresovich S."/>
        </authorList>
    </citation>
    <scope>NUCLEOTIDE SEQUENCE</scope>
</reference>
<reference evidence="5" key="1">
    <citation type="journal article" date="2019" name="BMC Genomics">
        <title>A new reference genome for Sorghum bicolor reveals high levels of sequence similarity between sweet and grain genotypes: implications for the genetics of sugar metabolism.</title>
        <authorList>
            <person name="Cooper E.A."/>
            <person name="Brenton Z.W."/>
            <person name="Flinn B.S."/>
            <person name="Jenkins J."/>
            <person name="Shu S."/>
            <person name="Flowers D."/>
            <person name="Luo F."/>
            <person name="Wang Y."/>
            <person name="Xia P."/>
            <person name="Barry K."/>
            <person name="Daum C."/>
            <person name="Lipzen A."/>
            <person name="Yoshinaga Y."/>
            <person name="Schmutz J."/>
            <person name="Saski C."/>
            <person name="Vermerris W."/>
            <person name="Kresovich S."/>
        </authorList>
    </citation>
    <scope>NUCLEOTIDE SEQUENCE</scope>
</reference>
<organism evidence="5 6">
    <name type="scientific">Sorghum bicolor</name>
    <name type="common">Sorghum</name>
    <name type="synonym">Sorghum vulgare</name>
    <dbReference type="NCBI Taxonomy" id="4558"/>
    <lineage>
        <taxon>Eukaryota</taxon>
        <taxon>Viridiplantae</taxon>
        <taxon>Streptophyta</taxon>
        <taxon>Embryophyta</taxon>
        <taxon>Tracheophyta</taxon>
        <taxon>Spermatophyta</taxon>
        <taxon>Magnoliopsida</taxon>
        <taxon>Liliopsida</taxon>
        <taxon>Poales</taxon>
        <taxon>Poaceae</taxon>
        <taxon>PACMAD clade</taxon>
        <taxon>Panicoideae</taxon>
        <taxon>Andropogonodae</taxon>
        <taxon>Andropogoneae</taxon>
        <taxon>Sorghinae</taxon>
        <taxon>Sorghum</taxon>
    </lineage>
</organism>
<dbReference type="Gene3D" id="3.30.1370.10">
    <property type="entry name" value="K Homology domain, type 1"/>
    <property type="match status" value="1"/>
</dbReference>
<evidence type="ECO:0000313" key="5">
    <source>
        <dbReference type="EMBL" id="KAG0531493.1"/>
    </source>
</evidence>
<dbReference type="InterPro" id="IPR036612">
    <property type="entry name" value="KH_dom_type_1_sf"/>
</dbReference>
<keyword evidence="1" id="KW-0677">Repeat</keyword>
<protein>
    <recommendedName>
        <fullName evidence="4">K Homology domain-containing protein</fullName>
    </recommendedName>
</protein>
<dbReference type="GO" id="GO:0003723">
    <property type="term" value="F:RNA binding"/>
    <property type="evidence" value="ECO:0007669"/>
    <property type="project" value="UniProtKB-UniRule"/>
</dbReference>
<dbReference type="Proteomes" id="UP000807115">
    <property type="component" value="Chromosome 4"/>
</dbReference>
<evidence type="ECO:0000256" key="1">
    <source>
        <dbReference type="ARBA" id="ARBA00022737"/>
    </source>
</evidence>
<evidence type="ECO:0000256" key="3">
    <source>
        <dbReference type="SAM" id="MobiDB-lite"/>
    </source>
</evidence>
<dbReference type="Gene3D" id="3.30.310.210">
    <property type="match status" value="1"/>
</dbReference>
<dbReference type="InterPro" id="IPR004088">
    <property type="entry name" value="KH_dom_type_1"/>
</dbReference>
<evidence type="ECO:0000256" key="2">
    <source>
        <dbReference type="PROSITE-ProRule" id="PRU00117"/>
    </source>
</evidence>
<dbReference type="SMART" id="SM00322">
    <property type="entry name" value="KH"/>
    <property type="match status" value="3"/>
</dbReference>
<evidence type="ECO:0000313" key="6">
    <source>
        <dbReference type="Proteomes" id="UP000807115"/>
    </source>
</evidence>
<feature type="compositionally biased region" description="Pro residues" evidence="3">
    <location>
        <begin position="55"/>
        <end position="66"/>
    </location>
</feature>
<dbReference type="EMBL" id="CM027683">
    <property type="protein sequence ID" value="KAG0531493.1"/>
    <property type="molecule type" value="Genomic_DNA"/>
</dbReference>
<feature type="domain" description="K Homology" evidence="4">
    <location>
        <begin position="378"/>
        <end position="447"/>
    </location>
</feature>
<dbReference type="SUPFAM" id="SSF54791">
    <property type="entry name" value="Eukaryotic type KH-domain (KH-domain type I)"/>
    <property type="match status" value="3"/>
</dbReference>
<dbReference type="PROSITE" id="PS50084">
    <property type="entry name" value="KH_TYPE_1"/>
    <property type="match status" value="3"/>
</dbReference>
<dbReference type="Pfam" id="PF00013">
    <property type="entry name" value="KH_1"/>
    <property type="match status" value="3"/>
</dbReference>
<feature type="domain" description="K Homology" evidence="4">
    <location>
        <begin position="194"/>
        <end position="269"/>
    </location>
</feature>